<dbReference type="InterPro" id="IPR001279">
    <property type="entry name" value="Metallo-B-lactamas"/>
</dbReference>
<dbReference type="Pfam" id="PF00753">
    <property type="entry name" value="Lactamase_B"/>
    <property type="match status" value="1"/>
</dbReference>
<dbReference type="Proteomes" id="UP001256646">
    <property type="component" value="Unassembled WGS sequence"/>
</dbReference>
<dbReference type="EMBL" id="JAVJAN010000014">
    <property type="protein sequence ID" value="MDR5587145.1"/>
    <property type="molecule type" value="Genomic_DNA"/>
</dbReference>
<accession>A0ABU1EFH8</accession>
<dbReference type="InterPro" id="IPR050855">
    <property type="entry name" value="NDM-1-like"/>
</dbReference>
<dbReference type="InterPro" id="IPR036866">
    <property type="entry name" value="RibonucZ/Hydroxyglut_hydro"/>
</dbReference>
<keyword evidence="3" id="KW-1185">Reference proteome</keyword>
<dbReference type="RefSeq" id="WP_252226442.1">
    <property type="nucleotide sequence ID" value="NZ_JAVJAN010000014.1"/>
</dbReference>
<dbReference type="SUPFAM" id="SSF56281">
    <property type="entry name" value="Metallo-hydrolase/oxidoreductase"/>
    <property type="match status" value="1"/>
</dbReference>
<sequence>MFNKLTDRVYYMDFEQEGDRPVLGLVVGDSYSLVIDGGNSKDHAEKFLNYVQELDIPKVKYLVLTHWHWDHVLGMKTMNLINIVHKKSNEKLEWMKGLEWTDKAIRERVENGQEIEFCEQHIKIEHPNNDRNIEVANADIIFDGNIGIDLGGVTVMVEYINADHSKDCCLVNVVEEKVTFMGDAMYLDMYNGPWSYSREKLYPLLDKLISYGSKYYIPSHHSKYTNEEFKVFIRYIKEIGDLVGESTDLEKTISKINKVRDEELSECNMEDINVFIEGNKKTGEVKEKPTADLY</sequence>
<evidence type="ECO:0000313" key="3">
    <source>
        <dbReference type="Proteomes" id="UP001256646"/>
    </source>
</evidence>
<feature type="domain" description="Metallo-beta-lactamase" evidence="1">
    <location>
        <begin position="21"/>
        <end position="220"/>
    </location>
</feature>
<dbReference type="SMART" id="SM00849">
    <property type="entry name" value="Lactamase_B"/>
    <property type="match status" value="1"/>
</dbReference>
<proteinExistence type="predicted"/>
<name>A0ABU1EFH8_9CLOT</name>
<evidence type="ECO:0000259" key="1">
    <source>
        <dbReference type="SMART" id="SM00849"/>
    </source>
</evidence>
<gene>
    <name evidence="2" type="ORF">RGC78_06645</name>
</gene>
<organism evidence="2 3">
    <name type="scientific">Clostridium aquiflavi</name>
    <dbReference type="NCBI Taxonomy" id="3073603"/>
    <lineage>
        <taxon>Bacteria</taxon>
        <taxon>Bacillati</taxon>
        <taxon>Bacillota</taxon>
        <taxon>Clostridia</taxon>
        <taxon>Eubacteriales</taxon>
        <taxon>Clostridiaceae</taxon>
        <taxon>Clostridium</taxon>
    </lineage>
</organism>
<dbReference type="PANTHER" id="PTHR42951:SF4">
    <property type="entry name" value="ACYL-COENZYME A THIOESTERASE MBLAC2"/>
    <property type="match status" value="1"/>
</dbReference>
<reference evidence="2 3" key="1">
    <citation type="submission" date="2023-09" db="EMBL/GenBank/DDBJ databases">
        <authorList>
            <person name="Zhai L."/>
        </authorList>
    </citation>
    <scope>NUCLEOTIDE SEQUENCE [LARGE SCALE GENOMIC DNA]</scope>
    <source>
        <strain evidence="2 3">5 N-1</strain>
    </source>
</reference>
<dbReference type="PANTHER" id="PTHR42951">
    <property type="entry name" value="METALLO-BETA-LACTAMASE DOMAIN-CONTAINING"/>
    <property type="match status" value="1"/>
</dbReference>
<comment type="caution">
    <text evidence="2">The sequence shown here is derived from an EMBL/GenBank/DDBJ whole genome shotgun (WGS) entry which is preliminary data.</text>
</comment>
<dbReference type="Gene3D" id="3.60.15.10">
    <property type="entry name" value="Ribonuclease Z/Hydroxyacylglutathione hydrolase-like"/>
    <property type="match status" value="1"/>
</dbReference>
<protein>
    <submittedName>
        <fullName evidence="2">MBL fold metallo-hydrolase</fullName>
    </submittedName>
</protein>
<evidence type="ECO:0000313" key="2">
    <source>
        <dbReference type="EMBL" id="MDR5587145.1"/>
    </source>
</evidence>